<dbReference type="InterPro" id="IPR057503">
    <property type="entry name" value="PH_RdRP"/>
</dbReference>
<comment type="catalytic activity">
    <reaction evidence="1">
        <text>RNA(n) + a ribonucleoside 5'-triphosphate = RNA(n+1) + diphosphate</text>
        <dbReference type="Rhea" id="RHEA:21248"/>
        <dbReference type="Rhea" id="RHEA-COMP:14527"/>
        <dbReference type="Rhea" id="RHEA-COMP:17342"/>
        <dbReference type="ChEBI" id="CHEBI:33019"/>
        <dbReference type="ChEBI" id="CHEBI:61557"/>
        <dbReference type="ChEBI" id="CHEBI:140395"/>
        <dbReference type="EC" id="2.7.7.48"/>
    </reaction>
</comment>
<dbReference type="PANTHER" id="PTHR23079">
    <property type="entry name" value="RNA-DEPENDENT RNA POLYMERASE"/>
    <property type="match status" value="1"/>
</dbReference>
<dbReference type="RefSeq" id="XP_062757037.1">
    <property type="nucleotide sequence ID" value="XM_062898374.1"/>
</dbReference>
<dbReference type="PANTHER" id="PTHR23079:SF17">
    <property type="entry name" value="RNA-DEPENDENT RNA POLYMERASE"/>
    <property type="match status" value="1"/>
</dbReference>
<dbReference type="GO" id="GO:0031380">
    <property type="term" value="C:nuclear RNA-directed RNA polymerase complex"/>
    <property type="evidence" value="ECO:0007669"/>
    <property type="project" value="TreeGrafter"/>
</dbReference>
<evidence type="ECO:0000256" key="2">
    <source>
        <dbReference type="SAM" id="MobiDB-lite"/>
    </source>
</evidence>
<evidence type="ECO:0000256" key="1">
    <source>
        <dbReference type="RuleBase" id="RU363098"/>
    </source>
</evidence>
<name>A0AAE1M0Q9_9HYPO</name>
<comment type="similarity">
    <text evidence="1">Belongs to the RdRP family.</text>
</comment>
<proteinExistence type="inferred from homology"/>
<dbReference type="AlphaFoldDB" id="A0AAE1M0Q9"/>
<dbReference type="GO" id="GO:0003723">
    <property type="term" value="F:RNA binding"/>
    <property type="evidence" value="ECO:0007669"/>
    <property type="project" value="UniProtKB-KW"/>
</dbReference>
<dbReference type="Pfam" id="PF05183">
    <property type="entry name" value="RdRP"/>
    <property type="match status" value="1"/>
</dbReference>
<evidence type="ECO:0000313" key="5">
    <source>
        <dbReference type="EMBL" id="KAK4077050.1"/>
    </source>
</evidence>
<dbReference type="Proteomes" id="UP001273209">
    <property type="component" value="Unassembled WGS sequence"/>
</dbReference>
<keyword evidence="1" id="KW-0808">Transferase</keyword>
<organism evidence="5 6">
    <name type="scientific">Trichoderma aggressivum f. europaeum</name>
    <dbReference type="NCBI Taxonomy" id="173218"/>
    <lineage>
        <taxon>Eukaryota</taxon>
        <taxon>Fungi</taxon>
        <taxon>Dikarya</taxon>
        <taxon>Ascomycota</taxon>
        <taxon>Pezizomycotina</taxon>
        <taxon>Sordariomycetes</taxon>
        <taxon>Hypocreomycetidae</taxon>
        <taxon>Hypocreales</taxon>
        <taxon>Hypocreaceae</taxon>
        <taxon>Trichoderma</taxon>
    </lineage>
</organism>
<dbReference type="EMBL" id="JAWRVG010000012">
    <property type="protein sequence ID" value="KAK4077050.1"/>
    <property type="molecule type" value="Genomic_DNA"/>
</dbReference>
<dbReference type="EC" id="2.7.7.48" evidence="1"/>
<protein>
    <recommendedName>
        <fullName evidence="1">RNA-dependent RNA polymerase</fullName>
        <ecNumber evidence="1">2.7.7.48</ecNumber>
    </recommendedName>
</protein>
<dbReference type="Pfam" id="PF25358">
    <property type="entry name" value="PH_fung_RdRP"/>
    <property type="match status" value="1"/>
</dbReference>
<keyword evidence="1" id="KW-0694">RNA-binding</keyword>
<gene>
    <name evidence="5" type="ORF">Triagg1_4017</name>
</gene>
<feature type="domain" description="RDRP core" evidence="3">
    <location>
        <begin position="439"/>
        <end position="1041"/>
    </location>
</feature>
<dbReference type="InterPro" id="IPR007855">
    <property type="entry name" value="RDRP"/>
</dbReference>
<comment type="caution">
    <text evidence="5">The sequence shown here is derived from an EMBL/GenBank/DDBJ whole genome shotgun (WGS) entry which is preliminary data.</text>
</comment>
<keyword evidence="1" id="KW-0696">RNA-directed RNA polymerase</keyword>
<dbReference type="GO" id="GO:0003968">
    <property type="term" value="F:RNA-directed RNA polymerase activity"/>
    <property type="evidence" value="ECO:0007669"/>
    <property type="project" value="UniProtKB-KW"/>
</dbReference>
<keyword evidence="6" id="KW-1185">Reference proteome</keyword>
<evidence type="ECO:0000259" key="4">
    <source>
        <dbReference type="Pfam" id="PF25358"/>
    </source>
</evidence>
<reference evidence="5" key="1">
    <citation type="submission" date="2023-11" db="EMBL/GenBank/DDBJ databases">
        <title>The genome sequences of three competitors of mushroom-forming fungi.</title>
        <authorList>
            <person name="Beijen E."/>
            <person name="Ohm R.A."/>
        </authorList>
    </citation>
    <scope>NUCLEOTIDE SEQUENCE</scope>
    <source>
        <strain evidence="5">CBS 100526</strain>
    </source>
</reference>
<accession>A0AAE1M0Q9</accession>
<evidence type="ECO:0000259" key="3">
    <source>
        <dbReference type="Pfam" id="PF05183"/>
    </source>
</evidence>
<dbReference type="InterPro" id="IPR057596">
    <property type="entry name" value="RDRP_core"/>
</dbReference>
<feature type="region of interest" description="Disordered" evidence="2">
    <location>
        <begin position="120"/>
        <end position="142"/>
    </location>
</feature>
<evidence type="ECO:0000313" key="6">
    <source>
        <dbReference type="Proteomes" id="UP001273209"/>
    </source>
</evidence>
<sequence>MEVFLNKVPQGLSDDQLRVELEPHMKKLSIVDWHCDKPLNKPHAWITFLNDNDGRKFLQSHEVVTRISSQATGRQNYNGQLRSQHKDFARLILFKTHIFVKQSNKAADKTILMHLKIQKDERKAEQQKPKQRKPAAVDRNPKAPAISSAIRHIGCGKNIFTQDSDVLTFVEQSGLPVRGVAKFGRRSLRLTLSGGCDYRVDISYDIIQDLVTEASDASMTLVLTEVPRFYAQQTSSQYVKWERQPFLVDLWPAHQKYVAHCLVYRITLAADYAETLQDLRSRNIIVVTRQHLPVQRNPRPYEEDYSTCMSRFEGSIQNASNSRLRLLPFAILFQLQALVWNNYLHPATALQMLEIMDRIAKDCKRAGEQLPFTTDSMKQLFQNIPYPCPGTDSQHLVARKLVDDVIEVEQMHRAEDPMRASPYGPRLPEQQAWVLKIMVTPTRIMLHGPDGENKNRVLRMFPQHSEYFVRVIFGDEDGQDLALLPSVNNTAIFERYRKTLKDGIHVAGRKFEFLGFSHSSLRSHSAWFCAPFVHNMELQNNNSIIKSLGDFSDIRVPAKCAARIGQAFSETPDAVDIFQCGIEVKYIPDVKTADGNRVFSDGVGTISWDAMEEIWDHLTATNSSPTCFQVRLGGIKGMLSLDSRLKGKVICIRKESMMKFPSSDQTSLGICDTASKPLRLVLNRQTIKILEDMGTNAEWFIDQQNKALDILRNVTASAPNTSAFLEHQLVGTHVGFPKLIRYLNKVGIDYRRDKFMKNVVDHTILRELRLLKHKARIPVDQGVTLFGIMDETGFLDEGQIYVTFDSSYDKAQGRKKRTVKDGFVLVTRSPALHPGDIQLAQLKTPPLGHPLHDLKNCVVFSQKGSRDLPSQLSGGDLDGDLYSIFWDPFVIPKSYFTPADYPRVTPPALDRVVTRDDIADFFVKFMESDILGMIANRHQIFADFKEEGTVDEECTKLAELHSTAVDYSKTGIAVAISQLPKAPRGRPDFLAPAPPTRLYDRGEIDHIGDPEWDGDGEDGMGMNKQIYYKSQKILGELYRGVDEEKIWVHDVQRPVEASGPSPWEQLNAHVRVALKEEGYTVSDVDYAHRVDDAWKLRELYQTQVSNSMWQFSSSPRAPISEVEAFCGSILNPRGSQTRRQRDSSIKLKEEMDRIMNFFAKLIRDRSGGAMSVADDAASVATDDDGQSERERMNAVELCWACVIVGSEKDGQAGGHHESEKPLESFRVVAASYLVKELNELLTRKRLGRVGGYLGVRSGPRYHGALPMR</sequence>
<dbReference type="GO" id="GO:0030422">
    <property type="term" value="P:siRNA processing"/>
    <property type="evidence" value="ECO:0007669"/>
    <property type="project" value="TreeGrafter"/>
</dbReference>
<feature type="domain" description="RdRP-like PH" evidence="4">
    <location>
        <begin position="149"/>
        <end position="283"/>
    </location>
</feature>
<keyword evidence="1" id="KW-0548">Nucleotidyltransferase</keyword>
<dbReference type="GeneID" id="87918279"/>